<evidence type="ECO:0000313" key="1">
    <source>
        <dbReference type="EMBL" id="ABM96796.1"/>
    </source>
</evidence>
<protein>
    <submittedName>
        <fullName evidence="1">Uncharacterized protein</fullName>
    </submittedName>
</protein>
<dbReference type="KEGG" id="mpt:Mpe_B0015"/>
<keyword evidence="2" id="KW-1185">Reference proteome</keyword>
<proteinExistence type="predicted"/>
<dbReference type="eggNOG" id="ENOG50317BT">
    <property type="taxonomic scope" value="Bacteria"/>
</dbReference>
<geneLocation type="plasmid" evidence="1 2">
    <name>RPME01</name>
</geneLocation>
<accession>A2SMK7</accession>
<organism evidence="1 2">
    <name type="scientific">Methylibium petroleiphilum (strain ATCC BAA-1232 / LMG 22953 / PM1)</name>
    <dbReference type="NCBI Taxonomy" id="420662"/>
    <lineage>
        <taxon>Bacteria</taxon>
        <taxon>Pseudomonadati</taxon>
        <taxon>Pseudomonadota</taxon>
        <taxon>Betaproteobacteria</taxon>
        <taxon>Burkholderiales</taxon>
        <taxon>Sphaerotilaceae</taxon>
        <taxon>Methylibium</taxon>
    </lineage>
</organism>
<dbReference type="EMBL" id="CP000556">
    <property type="protein sequence ID" value="ABM96796.1"/>
    <property type="molecule type" value="Genomic_DNA"/>
</dbReference>
<gene>
    <name evidence="1" type="ordered locus">Mpe_B0015</name>
</gene>
<dbReference type="HOGENOM" id="CLU_876829_0_0_4"/>
<evidence type="ECO:0000313" key="2">
    <source>
        <dbReference type="Proteomes" id="UP000000366"/>
    </source>
</evidence>
<dbReference type="Proteomes" id="UP000000366">
    <property type="component" value="Plasmid RPME01"/>
</dbReference>
<sequence>MRLGFMPYADVVLEERSTSRRVWVEFEVSRADPVANHAKFGTSAFLERTHRDGDAFVSMASRHIAPGRLALAAGTAMLMRGFGIAAFQIDLLPKFSAADIKRLNSGRIPAELDARSELERALRVSDAEVTDDGHRIHKVDNHFAVAVNVRQWNAEMLDLALSSVWGRRRVSYCVYDRASRLFAPSKFCAFVPTVQTATAADLPALLAGRPAGMTMPIYATLGEVDKRFDGAIAWKHLHQGLSYDLVKLEGATHSIRSDFERWRAQMAAALDIRDPKLLLPPVRA</sequence>
<dbReference type="AlphaFoldDB" id="A2SMK7"/>
<reference evidence="1 2" key="1">
    <citation type="journal article" date="2007" name="J. Bacteriol.">
        <title>Whole-genome analysis of the methyl tert-butyl ether-degrading beta-proteobacterium Methylibium petroleiphilum PM1.</title>
        <authorList>
            <person name="Kane S.R."/>
            <person name="Chakicherla A.Y."/>
            <person name="Chain P.S.G."/>
            <person name="Schmidt R."/>
            <person name="Shin M.W."/>
            <person name="Legler T.C."/>
            <person name="Scow K.M."/>
            <person name="Larimer F.W."/>
            <person name="Lucas S.M."/>
            <person name="Richardson P.M."/>
            <person name="Hristova K.R."/>
        </authorList>
    </citation>
    <scope>NUCLEOTIDE SEQUENCE [LARGE SCALE GENOMIC DNA]</scope>
    <source>
        <strain evidence="2">ATCC BAA-1232 / LMG 22953 / PM1</strain>
        <plasmid evidence="1 2">RPME01</plasmid>
    </source>
</reference>
<keyword evidence="1" id="KW-0614">Plasmid</keyword>
<name>A2SMK7_METPP</name>